<evidence type="ECO:0000313" key="2">
    <source>
        <dbReference type="Ensembl" id="ENSAPLP00000025056.1"/>
    </source>
</evidence>
<dbReference type="STRING" id="8840.ENSAPLP00000025056"/>
<reference evidence="3" key="1">
    <citation type="submission" date="2017-10" db="EMBL/GenBank/DDBJ databases">
        <title>A new Pekin duck reference genome.</title>
        <authorList>
            <person name="Hou Z.-C."/>
            <person name="Zhou Z.-K."/>
            <person name="Zhu F."/>
            <person name="Hou S.-S."/>
        </authorList>
    </citation>
    <scope>NUCLEOTIDE SEQUENCE [LARGE SCALE GENOMIC DNA]</scope>
</reference>
<keyword evidence="1" id="KW-0847">Vitamin C</keyword>
<organism evidence="2 3">
    <name type="scientific">Anas platyrhynchos platyrhynchos</name>
    <name type="common">Northern mallard</name>
    <dbReference type="NCBI Taxonomy" id="8840"/>
    <lineage>
        <taxon>Eukaryota</taxon>
        <taxon>Metazoa</taxon>
        <taxon>Chordata</taxon>
        <taxon>Craniata</taxon>
        <taxon>Vertebrata</taxon>
        <taxon>Euteleostomi</taxon>
        <taxon>Archelosauria</taxon>
        <taxon>Archosauria</taxon>
        <taxon>Dinosauria</taxon>
        <taxon>Saurischia</taxon>
        <taxon>Theropoda</taxon>
        <taxon>Coelurosauria</taxon>
        <taxon>Aves</taxon>
        <taxon>Neognathae</taxon>
        <taxon>Galloanserae</taxon>
        <taxon>Anseriformes</taxon>
        <taxon>Anatidae</taxon>
        <taxon>Anatinae</taxon>
        <taxon>Anas</taxon>
    </lineage>
</organism>
<dbReference type="GeneTree" id="ENSGT00940000155704"/>
<proteinExistence type="predicted"/>
<accession>A0A493TGN5</accession>
<protein>
    <recommendedName>
        <fullName evidence="4">Egl-9 family hypoxia inducible factor 1</fullName>
    </recommendedName>
</protein>
<keyword evidence="3" id="KW-1185">Reference proteome</keyword>
<sequence>YIVPCMNKHGICVVDDFLGKELGGRVAQEVRALHHTGRFTDGQLVSQKSDSSKDIRGDKITWVEGKEPGCQTIRLLMNSMDDLIRHCNGKLGNYHINGRTKVSGALCSTAWLSDTAEIPVYFRDQNRCSPLLSGTEMLHFVFSCSLDLLPAKPELVACCWVCQHRFIKSARTAAVWWPSPSLLLLCLSPALAVTARLGQGLWQGAAVCQPKLLPRVPSELLALCRGLEEEE</sequence>
<evidence type="ECO:0000256" key="1">
    <source>
        <dbReference type="ARBA" id="ARBA00022896"/>
    </source>
</evidence>
<dbReference type="AlphaFoldDB" id="A0A493TGN5"/>
<dbReference type="GO" id="GO:0005737">
    <property type="term" value="C:cytoplasm"/>
    <property type="evidence" value="ECO:0007669"/>
    <property type="project" value="TreeGrafter"/>
</dbReference>
<dbReference type="GO" id="GO:0031545">
    <property type="term" value="F:peptidyl-proline 4-dioxygenase activity"/>
    <property type="evidence" value="ECO:0007669"/>
    <property type="project" value="TreeGrafter"/>
</dbReference>
<evidence type="ECO:0008006" key="4">
    <source>
        <dbReference type="Google" id="ProtNLM"/>
    </source>
</evidence>
<dbReference type="Proteomes" id="UP000016666">
    <property type="component" value="Unassembled WGS sequence"/>
</dbReference>
<dbReference type="GO" id="GO:0008198">
    <property type="term" value="F:ferrous iron binding"/>
    <property type="evidence" value="ECO:0007669"/>
    <property type="project" value="TreeGrafter"/>
</dbReference>
<dbReference type="Gene3D" id="2.60.120.620">
    <property type="entry name" value="q2cbj1_9rhob like domain"/>
    <property type="match status" value="1"/>
</dbReference>
<dbReference type="PANTHER" id="PTHR12907:SF4">
    <property type="entry name" value="EGL NINE HOMOLOG 1"/>
    <property type="match status" value="1"/>
</dbReference>
<reference evidence="2" key="2">
    <citation type="submission" date="2025-08" db="UniProtKB">
        <authorList>
            <consortium name="Ensembl"/>
        </authorList>
    </citation>
    <scope>IDENTIFICATION</scope>
</reference>
<dbReference type="PANTHER" id="PTHR12907">
    <property type="entry name" value="EGL NINE HOMOLOG-RELATED"/>
    <property type="match status" value="1"/>
</dbReference>
<name>A0A493TGN5_ANAPP</name>
<dbReference type="GO" id="GO:0031418">
    <property type="term" value="F:L-ascorbic acid binding"/>
    <property type="evidence" value="ECO:0007669"/>
    <property type="project" value="UniProtKB-KW"/>
</dbReference>
<dbReference type="Ensembl" id="ENSAPLT00000047600.1">
    <property type="protein sequence ID" value="ENSAPLP00000025056.1"/>
    <property type="gene ID" value="ENSAPLG00000018141.1"/>
</dbReference>
<dbReference type="InterPro" id="IPR051559">
    <property type="entry name" value="HIF_prolyl_hydroxylases"/>
</dbReference>
<dbReference type="GO" id="GO:0005634">
    <property type="term" value="C:nucleus"/>
    <property type="evidence" value="ECO:0007669"/>
    <property type="project" value="TreeGrafter"/>
</dbReference>
<evidence type="ECO:0000313" key="3">
    <source>
        <dbReference type="Proteomes" id="UP000016666"/>
    </source>
</evidence>
<dbReference type="GO" id="GO:0071456">
    <property type="term" value="P:cellular response to hypoxia"/>
    <property type="evidence" value="ECO:0007669"/>
    <property type="project" value="TreeGrafter"/>
</dbReference>
<reference evidence="2" key="3">
    <citation type="submission" date="2025-09" db="UniProtKB">
        <authorList>
            <consortium name="Ensembl"/>
        </authorList>
    </citation>
    <scope>IDENTIFICATION</scope>
</reference>